<accession>A0A2M9BI04</accession>
<dbReference type="Pfam" id="PF17937">
    <property type="entry name" value="TetR_C_28"/>
    <property type="match status" value="1"/>
</dbReference>
<reference evidence="6 7" key="1">
    <citation type="submission" date="2017-11" db="EMBL/GenBank/DDBJ databases">
        <title>Genomic Encyclopedia of Archaeal and Bacterial Type Strains, Phase II (KMG-II): From Individual Species to Whole Genera.</title>
        <authorList>
            <person name="Goeker M."/>
        </authorList>
    </citation>
    <scope>NUCLEOTIDE SEQUENCE [LARGE SCALE GENOMIC DNA]</scope>
    <source>
        <strain evidence="6 7">DSM 27763</strain>
    </source>
</reference>
<evidence type="ECO:0000313" key="6">
    <source>
        <dbReference type="EMBL" id="PJJ57578.1"/>
    </source>
</evidence>
<keyword evidence="7" id="KW-1185">Reference proteome</keyword>
<feature type="domain" description="HTH tetR-type" evidence="5">
    <location>
        <begin position="8"/>
        <end position="68"/>
    </location>
</feature>
<evidence type="ECO:0000259" key="5">
    <source>
        <dbReference type="PROSITE" id="PS50977"/>
    </source>
</evidence>
<dbReference type="Pfam" id="PF00440">
    <property type="entry name" value="TetR_N"/>
    <property type="match status" value="1"/>
</dbReference>
<dbReference type="PANTHER" id="PTHR30055">
    <property type="entry name" value="HTH-TYPE TRANSCRIPTIONAL REGULATOR RUTR"/>
    <property type="match status" value="1"/>
</dbReference>
<feature type="DNA-binding region" description="H-T-H motif" evidence="4">
    <location>
        <begin position="31"/>
        <end position="50"/>
    </location>
</feature>
<sequence>MPARSDGATTRDRILDAFETLLVDGGSRVATLDAVAAQAEVSKGGLLYHFPSKDAMVEAMLARLQERGRTDVEKMRSAPEGPVAFYLNTSVDTGSDFDRGLIAAARVAQESDARARETLAELRNGWFEVLAEHYGDNALARTVQLIGDGLYFDDTTGLAHERSLEHVRDVLSRIEAI</sequence>
<dbReference type="InterPro" id="IPR041479">
    <property type="entry name" value="TetR_CgmR_C"/>
</dbReference>
<evidence type="ECO:0000313" key="7">
    <source>
        <dbReference type="Proteomes" id="UP000230842"/>
    </source>
</evidence>
<dbReference type="OrthoDB" id="9816296at2"/>
<keyword evidence="2 4" id="KW-0238">DNA-binding</keyword>
<dbReference type="Proteomes" id="UP000230842">
    <property type="component" value="Unassembled WGS sequence"/>
</dbReference>
<dbReference type="RefSeq" id="WP_100414715.1">
    <property type="nucleotide sequence ID" value="NZ_PGEZ01000001.1"/>
</dbReference>
<gene>
    <name evidence="6" type="ORF">CLV56_1813</name>
</gene>
<dbReference type="GO" id="GO:0003700">
    <property type="term" value="F:DNA-binding transcription factor activity"/>
    <property type="evidence" value="ECO:0007669"/>
    <property type="project" value="TreeGrafter"/>
</dbReference>
<dbReference type="PROSITE" id="PS50977">
    <property type="entry name" value="HTH_TETR_2"/>
    <property type="match status" value="1"/>
</dbReference>
<dbReference type="EMBL" id="PGEZ01000001">
    <property type="protein sequence ID" value="PJJ57578.1"/>
    <property type="molecule type" value="Genomic_DNA"/>
</dbReference>
<proteinExistence type="predicted"/>
<dbReference type="Gene3D" id="1.10.357.10">
    <property type="entry name" value="Tetracycline Repressor, domain 2"/>
    <property type="match status" value="1"/>
</dbReference>
<evidence type="ECO:0000256" key="3">
    <source>
        <dbReference type="ARBA" id="ARBA00023163"/>
    </source>
</evidence>
<evidence type="ECO:0000256" key="1">
    <source>
        <dbReference type="ARBA" id="ARBA00023015"/>
    </source>
</evidence>
<dbReference type="SUPFAM" id="SSF46689">
    <property type="entry name" value="Homeodomain-like"/>
    <property type="match status" value="1"/>
</dbReference>
<evidence type="ECO:0000256" key="4">
    <source>
        <dbReference type="PROSITE-ProRule" id="PRU00335"/>
    </source>
</evidence>
<keyword evidence="1" id="KW-0805">Transcription regulation</keyword>
<organism evidence="6 7">
    <name type="scientific">Mumia flava</name>
    <dbReference type="NCBI Taxonomy" id="1348852"/>
    <lineage>
        <taxon>Bacteria</taxon>
        <taxon>Bacillati</taxon>
        <taxon>Actinomycetota</taxon>
        <taxon>Actinomycetes</taxon>
        <taxon>Propionibacteriales</taxon>
        <taxon>Nocardioidaceae</taxon>
        <taxon>Mumia</taxon>
    </lineage>
</organism>
<comment type="caution">
    <text evidence="6">The sequence shown here is derived from an EMBL/GenBank/DDBJ whole genome shotgun (WGS) entry which is preliminary data.</text>
</comment>
<protein>
    <submittedName>
        <fullName evidence="6">AcrR family transcriptional regulator</fullName>
    </submittedName>
</protein>
<evidence type="ECO:0000256" key="2">
    <source>
        <dbReference type="ARBA" id="ARBA00023125"/>
    </source>
</evidence>
<dbReference type="GO" id="GO:0000976">
    <property type="term" value="F:transcription cis-regulatory region binding"/>
    <property type="evidence" value="ECO:0007669"/>
    <property type="project" value="TreeGrafter"/>
</dbReference>
<dbReference type="AlphaFoldDB" id="A0A2M9BI04"/>
<dbReference type="InterPro" id="IPR001647">
    <property type="entry name" value="HTH_TetR"/>
</dbReference>
<dbReference type="InterPro" id="IPR009057">
    <property type="entry name" value="Homeodomain-like_sf"/>
</dbReference>
<keyword evidence="3" id="KW-0804">Transcription</keyword>
<dbReference type="PRINTS" id="PR00455">
    <property type="entry name" value="HTHTETR"/>
</dbReference>
<name>A0A2M9BI04_9ACTN</name>
<dbReference type="PANTHER" id="PTHR30055:SF234">
    <property type="entry name" value="HTH-TYPE TRANSCRIPTIONAL REGULATOR BETI"/>
    <property type="match status" value="1"/>
</dbReference>
<dbReference type="InterPro" id="IPR050109">
    <property type="entry name" value="HTH-type_TetR-like_transc_reg"/>
</dbReference>